<dbReference type="RefSeq" id="WP_240099038.1">
    <property type="nucleotide sequence ID" value="NZ_JAJSON010000023.1"/>
</dbReference>
<accession>A0A9X1UXF6</accession>
<comment type="caution">
    <text evidence="1">The sequence shown here is derived from an EMBL/GenBank/DDBJ whole genome shotgun (WGS) entry which is preliminary data.</text>
</comment>
<sequence length="142" mass="16038">MKRPAKCITIEKAKKLQKKWRDTRGKLFEENEEYQDSCEVWYSLDELQEYINYVRDLSAEQGVEHPGISIWLAAEDNEGKKDGLSTIFLAATKESSASKNAVVQNGSGSSDVILALANTNYETNYNIDAYNDGSTKWPPSDY</sequence>
<evidence type="ECO:0000313" key="2">
    <source>
        <dbReference type="Proteomes" id="UP001139344"/>
    </source>
</evidence>
<keyword evidence="2" id="KW-1185">Reference proteome</keyword>
<dbReference type="AlphaFoldDB" id="A0A9X1UXF6"/>
<dbReference type="EMBL" id="JAJSON010000023">
    <property type="protein sequence ID" value="MCG9972110.1"/>
    <property type="molecule type" value="Genomic_DNA"/>
</dbReference>
<protein>
    <submittedName>
        <fullName evidence="1">Uncharacterized protein</fullName>
    </submittedName>
</protein>
<gene>
    <name evidence="1" type="ORF">LU635_10725</name>
</gene>
<name>A0A9X1UXF6_9FLAO</name>
<proteinExistence type="predicted"/>
<organism evidence="1 2">
    <name type="scientific">Christiangramia crocea</name>
    <dbReference type="NCBI Taxonomy" id="2904124"/>
    <lineage>
        <taxon>Bacteria</taxon>
        <taxon>Pseudomonadati</taxon>
        <taxon>Bacteroidota</taxon>
        <taxon>Flavobacteriia</taxon>
        <taxon>Flavobacteriales</taxon>
        <taxon>Flavobacteriaceae</taxon>
        <taxon>Christiangramia</taxon>
    </lineage>
</organism>
<dbReference type="Proteomes" id="UP001139344">
    <property type="component" value="Unassembled WGS sequence"/>
</dbReference>
<evidence type="ECO:0000313" key="1">
    <source>
        <dbReference type="EMBL" id="MCG9972110.1"/>
    </source>
</evidence>
<reference evidence="1" key="1">
    <citation type="submission" date="2021-12" db="EMBL/GenBank/DDBJ databases">
        <title>Description of Gramella crocea sp. nov., a new bacterium isolated from activated sludge.</title>
        <authorList>
            <person name="Zhang X."/>
        </authorList>
    </citation>
    <scope>NUCLEOTIDE SEQUENCE</scope>
    <source>
        <strain evidence="1">YB25</strain>
    </source>
</reference>